<evidence type="ECO:0000313" key="2">
    <source>
        <dbReference type="Proteomes" id="UP000075840"/>
    </source>
</evidence>
<name>A0A182HXE8_ANOAR</name>
<sequence>MNVNQSQLLARKASCKELPYFSGKPEEWPIFIATYETSTAACGYSDEENTLRLQRALKGKALEAVQPCLLHASNLTSVIETLRMLYGRPEIIVHSLIHRIHQMPAPRIERLETLIDFGMAVRNMCATITASGLEEYKCNVALMHELVGKLPHALRLDWARHRMQSSSATLSEFGKWIETQVKAASLITLPSLEFRPERKLDHKSRTHHMNMHNATGLDSEGSHICLLCEATCVVLSQCEQFNRLNVNDRWATIRRLNACRKCLKIHTYGCKGQKACGKNGCEYLHHELLHNPERHSKPNEYAVATASLNEHSEVTVYGYGYGTFIEHSLIEELGLEGQPHPLCLKWTGNSERDETGSIRVSLLEISGVGQNSSVHIIPKVHTVQSLSLPAQTLAVTQLTKQYAHLQGLPIHAYENARPRLLIGIDNHHLVRPTRYAEGGKYEPVAAKTSLGWIVYGPRKKNSTSVNVQGIHTIHICNCGADAEANLDAAVKNYNILKD</sequence>
<evidence type="ECO:0008006" key="3">
    <source>
        <dbReference type="Google" id="ProtNLM"/>
    </source>
</evidence>
<proteinExistence type="predicted"/>
<dbReference type="PANTHER" id="PTHR47331">
    <property type="entry name" value="PHD-TYPE DOMAIN-CONTAINING PROTEIN"/>
    <property type="match status" value="1"/>
</dbReference>
<dbReference type="VEuPathDB" id="VectorBase:AARA21_015374"/>
<dbReference type="EnsemblMetazoa" id="AARA005976-RA">
    <property type="protein sequence ID" value="AARA005976-PA"/>
    <property type="gene ID" value="AARA005976"/>
</dbReference>
<protein>
    <recommendedName>
        <fullName evidence="3">Peptidase aspartic putative domain-containing protein</fullName>
    </recommendedName>
</protein>
<dbReference type="Proteomes" id="UP000075840">
    <property type="component" value="Unassembled WGS sequence"/>
</dbReference>
<dbReference type="Pfam" id="PF03564">
    <property type="entry name" value="DUF1759"/>
    <property type="match status" value="1"/>
</dbReference>
<dbReference type="EMBL" id="APCN01008825">
    <property type="status" value="NOT_ANNOTATED_CDS"/>
    <property type="molecule type" value="Genomic_DNA"/>
</dbReference>
<dbReference type="InterPro" id="IPR005312">
    <property type="entry name" value="DUF1759"/>
</dbReference>
<dbReference type="VEuPathDB" id="VectorBase:AARA005976"/>
<accession>A0A182HXE8</accession>
<organism evidence="1 2">
    <name type="scientific">Anopheles arabiensis</name>
    <name type="common">Mosquito</name>
    <dbReference type="NCBI Taxonomy" id="7173"/>
    <lineage>
        <taxon>Eukaryota</taxon>
        <taxon>Metazoa</taxon>
        <taxon>Ecdysozoa</taxon>
        <taxon>Arthropoda</taxon>
        <taxon>Hexapoda</taxon>
        <taxon>Insecta</taxon>
        <taxon>Pterygota</taxon>
        <taxon>Neoptera</taxon>
        <taxon>Endopterygota</taxon>
        <taxon>Diptera</taxon>
        <taxon>Nematocera</taxon>
        <taxon>Culicoidea</taxon>
        <taxon>Culicidae</taxon>
        <taxon>Anophelinae</taxon>
        <taxon>Anopheles</taxon>
    </lineage>
</organism>
<reference evidence="1" key="1">
    <citation type="submission" date="2022-08" db="UniProtKB">
        <authorList>
            <consortium name="EnsemblMetazoa"/>
        </authorList>
    </citation>
    <scope>IDENTIFICATION</scope>
    <source>
        <strain evidence="1">Dongola</strain>
    </source>
</reference>
<evidence type="ECO:0000313" key="1">
    <source>
        <dbReference type="EnsemblMetazoa" id="AARA005976-PA"/>
    </source>
</evidence>
<keyword evidence="2" id="KW-1185">Reference proteome</keyword>
<dbReference type="AlphaFoldDB" id="A0A182HXE8"/>